<dbReference type="AlphaFoldDB" id="A0A0B0IPB6"/>
<sequence length="61" mass="6614">MAHEGKKLIPGLGTLVKIQPDEVSFQIEHQADSTATTLPELVADFNKLLAKLQAAGIMKKQ</sequence>
<accession>A0A0B0IPB6</accession>
<organism evidence="1 2">
    <name type="scientific">Halalkalibacter okhensis</name>
    <dbReference type="NCBI Taxonomy" id="333138"/>
    <lineage>
        <taxon>Bacteria</taxon>
        <taxon>Bacillati</taxon>
        <taxon>Bacillota</taxon>
        <taxon>Bacilli</taxon>
        <taxon>Bacillales</taxon>
        <taxon>Bacillaceae</taxon>
        <taxon>Halalkalibacter</taxon>
    </lineage>
</organism>
<protein>
    <recommendedName>
        <fullName evidence="3">Head fiber protein</fullName>
    </recommendedName>
</protein>
<evidence type="ECO:0000313" key="1">
    <source>
        <dbReference type="EMBL" id="KHF41526.1"/>
    </source>
</evidence>
<proteinExistence type="predicted"/>
<keyword evidence="2" id="KW-1185">Reference proteome</keyword>
<dbReference type="EMBL" id="JRJU01000002">
    <property type="protein sequence ID" value="KHF41526.1"/>
    <property type="molecule type" value="Genomic_DNA"/>
</dbReference>
<gene>
    <name evidence="1" type="ORF">LQ50_02060</name>
</gene>
<dbReference type="RefSeq" id="WP_034625533.1">
    <property type="nucleotide sequence ID" value="NZ_JRJU01000002.1"/>
</dbReference>
<reference evidence="1 2" key="1">
    <citation type="submission" date="2014-09" db="EMBL/GenBank/DDBJ databases">
        <title>Genome sequencing and annotation of Bacillus Okhensis strain Kh10-101T.</title>
        <authorList>
            <person name="Prakash J.S."/>
        </authorList>
    </citation>
    <scope>NUCLEOTIDE SEQUENCE [LARGE SCALE GENOMIC DNA]</scope>
    <source>
        <strain evidence="2">Kh10-101T</strain>
    </source>
</reference>
<name>A0A0B0IPB6_9BACI</name>
<dbReference type="Proteomes" id="UP000030832">
    <property type="component" value="Unassembled WGS sequence"/>
</dbReference>
<dbReference type="Gene3D" id="6.10.140.1630">
    <property type="match status" value="1"/>
</dbReference>
<comment type="caution">
    <text evidence="1">The sequence shown here is derived from an EMBL/GenBank/DDBJ whole genome shotgun (WGS) entry which is preliminary data.</text>
</comment>
<evidence type="ECO:0000313" key="2">
    <source>
        <dbReference type="Proteomes" id="UP000030832"/>
    </source>
</evidence>
<evidence type="ECO:0008006" key="3">
    <source>
        <dbReference type="Google" id="ProtNLM"/>
    </source>
</evidence>